<dbReference type="Proteomes" id="UP000783686">
    <property type="component" value="Unassembled WGS sequence"/>
</dbReference>
<dbReference type="EMBL" id="CAJFCW020000005">
    <property type="protein sequence ID" value="CAG9122065.1"/>
    <property type="molecule type" value="Genomic_DNA"/>
</dbReference>
<evidence type="ECO:0000313" key="2">
    <source>
        <dbReference type="EMBL" id="CAD5226365.1"/>
    </source>
</evidence>
<accession>A0A811LGQ0</accession>
<keyword evidence="3" id="KW-1185">Reference proteome</keyword>
<dbReference type="AlphaFoldDB" id="A0A811LGQ0"/>
<evidence type="ECO:0000313" key="3">
    <source>
        <dbReference type="Proteomes" id="UP000614601"/>
    </source>
</evidence>
<dbReference type="Proteomes" id="UP000614601">
    <property type="component" value="Unassembled WGS sequence"/>
</dbReference>
<organism evidence="2 3">
    <name type="scientific">Bursaphelenchus okinawaensis</name>
    <dbReference type="NCBI Taxonomy" id="465554"/>
    <lineage>
        <taxon>Eukaryota</taxon>
        <taxon>Metazoa</taxon>
        <taxon>Ecdysozoa</taxon>
        <taxon>Nematoda</taxon>
        <taxon>Chromadorea</taxon>
        <taxon>Rhabditida</taxon>
        <taxon>Tylenchina</taxon>
        <taxon>Tylenchomorpha</taxon>
        <taxon>Aphelenchoidea</taxon>
        <taxon>Aphelenchoididae</taxon>
        <taxon>Bursaphelenchus</taxon>
    </lineage>
</organism>
<proteinExistence type="predicted"/>
<evidence type="ECO:0000256" key="1">
    <source>
        <dbReference type="SAM" id="MobiDB-lite"/>
    </source>
</evidence>
<reference evidence="2" key="1">
    <citation type="submission" date="2020-09" db="EMBL/GenBank/DDBJ databases">
        <authorList>
            <person name="Kikuchi T."/>
        </authorList>
    </citation>
    <scope>NUCLEOTIDE SEQUENCE</scope>
    <source>
        <strain evidence="2">SH1</strain>
    </source>
</reference>
<name>A0A811LGQ0_9BILA</name>
<sequence length="128" mass="14329">MRSWDANADSAVVGRSRPTKALTDMSTDPEQFLKIRSGCAAARYSEGPWFDPAPAQPRRLMEWIVLYSCRPSIDVSSARGLGTSILGLHEYMIERQKSYGAPHLRHSDARNSGIPGERPNYRKHQTQG</sequence>
<protein>
    <submittedName>
        <fullName evidence="2">Uncharacterized protein</fullName>
    </submittedName>
</protein>
<feature type="region of interest" description="Disordered" evidence="1">
    <location>
        <begin position="99"/>
        <end position="128"/>
    </location>
</feature>
<dbReference type="EMBL" id="CAJFDH010000005">
    <property type="protein sequence ID" value="CAD5226365.1"/>
    <property type="molecule type" value="Genomic_DNA"/>
</dbReference>
<comment type="caution">
    <text evidence="2">The sequence shown here is derived from an EMBL/GenBank/DDBJ whole genome shotgun (WGS) entry which is preliminary data.</text>
</comment>
<feature type="region of interest" description="Disordered" evidence="1">
    <location>
        <begin position="1"/>
        <end position="27"/>
    </location>
</feature>
<gene>
    <name evidence="2" type="ORF">BOKJ2_LOCUS12041</name>
</gene>